<dbReference type="AlphaFoldDB" id="A0AA39ZDQ8"/>
<evidence type="ECO:0000313" key="2">
    <source>
        <dbReference type="EMBL" id="KAK0669034.1"/>
    </source>
</evidence>
<dbReference type="Proteomes" id="UP001174997">
    <property type="component" value="Unassembled WGS sequence"/>
</dbReference>
<feature type="compositionally biased region" description="Polar residues" evidence="1">
    <location>
        <begin position="236"/>
        <end position="246"/>
    </location>
</feature>
<feature type="region of interest" description="Disordered" evidence="1">
    <location>
        <begin position="60"/>
        <end position="110"/>
    </location>
</feature>
<reference evidence="2" key="1">
    <citation type="submission" date="2023-06" db="EMBL/GenBank/DDBJ databases">
        <title>Genome-scale phylogeny and comparative genomics of the fungal order Sordariales.</title>
        <authorList>
            <consortium name="Lawrence Berkeley National Laboratory"/>
            <person name="Hensen N."/>
            <person name="Bonometti L."/>
            <person name="Westerberg I."/>
            <person name="Brannstrom I.O."/>
            <person name="Guillou S."/>
            <person name="Cros-Aarteil S."/>
            <person name="Calhoun S."/>
            <person name="Haridas S."/>
            <person name="Kuo A."/>
            <person name="Mondo S."/>
            <person name="Pangilinan J."/>
            <person name="Riley R."/>
            <person name="Labutti K."/>
            <person name="Andreopoulos B."/>
            <person name="Lipzen A."/>
            <person name="Chen C."/>
            <person name="Yanf M."/>
            <person name="Daum C."/>
            <person name="Ng V."/>
            <person name="Clum A."/>
            <person name="Steindorff A."/>
            <person name="Ohm R."/>
            <person name="Martin F."/>
            <person name="Silar P."/>
            <person name="Natvig D."/>
            <person name="Lalanne C."/>
            <person name="Gautier V."/>
            <person name="Ament-Velasquez S.L."/>
            <person name="Kruys A."/>
            <person name="Hutchinson M.I."/>
            <person name="Powell A.J."/>
            <person name="Barry K."/>
            <person name="Miller A.N."/>
            <person name="Grigoriev I.V."/>
            <person name="Debuchy R."/>
            <person name="Gladieux P."/>
            <person name="Thoren M.H."/>
            <person name="Johannesson H."/>
        </authorList>
    </citation>
    <scope>NUCLEOTIDE SEQUENCE</scope>
    <source>
        <strain evidence="2">CBS 307.81</strain>
    </source>
</reference>
<feature type="region of interest" description="Disordered" evidence="1">
    <location>
        <begin position="229"/>
        <end position="256"/>
    </location>
</feature>
<protein>
    <submittedName>
        <fullName evidence="2">Uncharacterized protein</fullName>
    </submittedName>
</protein>
<keyword evidence="3" id="KW-1185">Reference proteome</keyword>
<proteinExistence type="predicted"/>
<comment type="caution">
    <text evidence="2">The sequence shown here is derived from an EMBL/GenBank/DDBJ whole genome shotgun (WGS) entry which is preliminary data.</text>
</comment>
<dbReference type="EMBL" id="JAULSY010000047">
    <property type="protein sequence ID" value="KAK0669034.1"/>
    <property type="molecule type" value="Genomic_DNA"/>
</dbReference>
<gene>
    <name evidence="2" type="ORF">QBC41DRAFT_112239</name>
</gene>
<evidence type="ECO:0000313" key="3">
    <source>
        <dbReference type="Proteomes" id="UP001174997"/>
    </source>
</evidence>
<accession>A0AA39ZDQ8</accession>
<name>A0AA39ZDQ8_9PEZI</name>
<evidence type="ECO:0000256" key="1">
    <source>
        <dbReference type="SAM" id="MobiDB-lite"/>
    </source>
</evidence>
<organism evidence="2 3">
    <name type="scientific">Cercophora samala</name>
    <dbReference type="NCBI Taxonomy" id="330535"/>
    <lineage>
        <taxon>Eukaryota</taxon>
        <taxon>Fungi</taxon>
        <taxon>Dikarya</taxon>
        <taxon>Ascomycota</taxon>
        <taxon>Pezizomycotina</taxon>
        <taxon>Sordariomycetes</taxon>
        <taxon>Sordariomycetidae</taxon>
        <taxon>Sordariales</taxon>
        <taxon>Lasiosphaeriaceae</taxon>
        <taxon>Cercophora</taxon>
    </lineage>
</organism>
<feature type="compositionally biased region" description="Low complexity" evidence="1">
    <location>
        <begin position="74"/>
        <end position="91"/>
    </location>
</feature>
<sequence>MSSNAADPVVGVADSNMSFFRKHTPLGSLSGSRAPLNSIAITPFLQTLFTIPTVVSPSPQTAGLQLDGDDKTDPVSPVESSPETPASSVPSDTAVIANDESKRTDTGAAKEIAPPVEDHANTYPSTLVPDSAWLDETLNAPVSPDTILALPNTLTVPGPAVVESPVPVESLEIAPVAAIVAVTPASPAVELLSTDPTWMDDALVAPVTPAAILALPQKTLIFEVDALEQSDDQEESVTATEETNAESAPVPAPVPEQPTTLLEQVAAESSPTPVALIADNAWMDQSLNAPVTPYALLALPEKNMTAVDFSVPAPPPSLPAEAVQAPAPSRTVDSFIAPVTPLALLALPEKN</sequence>